<feature type="compositionally biased region" description="Basic residues" evidence="1">
    <location>
        <begin position="18"/>
        <end position="28"/>
    </location>
</feature>
<reference evidence="2" key="2">
    <citation type="submission" date="2023-04" db="EMBL/GenBank/DDBJ databases">
        <authorList>
            <person name="Bruccoleri R.E."/>
            <person name="Oakeley E.J."/>
            <person name="Faust A.-M."/>
            <person name="Dessus-Babus S."/>
            <person name="Altorfer M."/>
            <person name="Burckhardt D."/>
            <person name="Oertli M."/>
            <person name="Naumann U."/>
            <person name="Petersen F."/>
            <person name="Wong J."/>
        </authorList>
    </citation>
    <scope>NUCLEOTIDE SEQUENCE</scope>
    <source>
        <strain evidence="2">GSM-AAB239-AS_SAM_17_03QT</strain>
        <tissue evidence="2">Leaf</tissue>
    </source>
</reference>
<reference evidence="2" key="1">
    <citation type="journal article" date="2023" name="GigaByte">
        <title>Genome assembly of the bearded iris, Iris pallida Lam.</title>
        <authorList>
            <person name="Bruccoleri R.E."/>
            <person name="Oakeley E.J."/>
            <person name="Faust A.M.E."/>
            <person name="Altorfer M."/>
            <person name="Dessus-Babus S."/>
            <person name="Burckhardt D."/>
            <person name="Oertli M."/>
            <person name="Naumann U."/>
            <person name="Petersen F."/>
            <person name="Wong J."/>
        </authorList>
    </citation>
    <scope>NUCLEOTIDE SEQUENCE</scope>
    <source>
        <strain evidence="2">GSM-AAB239-AS_SAM_17_03QT</strain>
    </source>
</reference>
<keyword evidence="2" id="KW-0418">Kinase</keyword>
<dbReference type="Proteomes" id="UP001140949">
    <property type="component" value="Unassembled WGS sequence"/>
</dbReference>
<dbReference type="EMBL" id="JANAVB010033420">
    <property type="protein sequence ID" value="KAJ6808230.1"/>
    <property type="molecule type" value="Genomic_DNA"/>
</dbReference>
<evidence type="ECO:0000313" key="2">
    <source>
        <dbReference type="EMBL" id="KAJ6808230.1"/>
    </source>
</evidence>
<organism evidence="2 3">
    <name type="scientific">Iris pallida</name>
    <name type="common">Sweet iris</name>
    <dbReference type="NCBI Taxonomy" id="29817"/>
    <lineage>
        <taxon>Eukaryota</taxon>
        <taxon>Viridiplantae</taxon>
        <taxon>Streptophyta</taxon>
        <taxon>Embryophyta</taxon>
        <taxon>Tracheophyta</taxon>
        <taxon>Spermatophyta</taxon>
        <taxon>Magnoliopsida</taxon>
        <taxon>Liliopsida</taxon>
        <taxon>Asparagales</taxon>
        <taxon>Iridaceae</taxon>
        <taxon>Iridoideae</taxon>
        <taxon>Irideae</taxon>
        <taxon>Iris</taxon>
    </lineage>
</organism>
<keyword evidence="2" id="KW-0675">Receptor</keyword>
<sequence>MGRRLWSTRSGRWVAVFRRKGPKTLRSKGPRESDAHGEAAGSEARWRRRCRGCARLRVPWMAELTVRRDGRSRSGSRRCAGRGRPATR</sequence>
<evidence type="ECO:0000313" key="3">
    <source>
        <dbReference type="Proteomes" id="UP001140949"/>
    </source>
</evidence>
<gene>
    <name evidence="2" type="ORF">M6B38_167725</name>
</gene>
<feature type="region of interest" description="Disordered" evidence="1">
    <location>
        <begin position="18"/>
        <end position="41"/>
    </location>
</feature>
<proteinExistence type="predicted"/>
<protein>
    <submittedName>
        <fullName evidence="2">Proline-rich receptor-like protein kinase PERK8</fullName>
    </submittedName>
</protein>
<comment type="caution">
    <text evidence="2">The sequence shown here is derived from an EMBL/GenBank/DDBJ whole genome shotgun (WGS) entry which is preliminary data.</text>
</comment>
<dbReference type="GO" id="GO:0016301">
    <property type="term" value="F:kinase activity"/>
    <property type="evidence" value="ECO:0007669"/>
    <property type="project" value="UniProtKB-KW"/>
</dbReference>
<feature type="region of interest" description="Disordered" evidence="1">
    <location>
        <begin position="67"/>
        <end position="88"/>
    </location>
</feature>
<evidence type="ECO:0000256" key="1">
    <source>
        <dbReference type="SAM" id="MobiDB-lite"/>
    </source>
</evidence>
<dbReference type="AlphaFoldDB" id="A0AAX6EVV4"/>
<accession>A0AAX6EVV4</accession>
<name>A0AAX6EVV4_IRIPA</name>
<feature type="compositionally biased region" description="Basic residues" evidence="1">
    <location>
        <begin position="74"/>
        <end position="88"/>
    </location>
</feature>
<keyword evidence="2" id="KW-0808">Transferase</keyword>
<keyword evidence="3" id="KW-1185">Reference proteome</keyword>